<sequence length="409" mass="46174">MSINRAISDALCSKRLGGQIMKILEGKQPIADFGAHISDDGLDCSIEALKSSFQINTAGDLLARNIREIPTLLDGFFPSVGLVLLAGSSDAGKSMFTRNLAINLCAGRDEYIGFKFNPIHRKAIVVCSEDDDLAISYVLNRQTKNFTPDEKKNLNDSLQFIFDSEELIENIEAILKRQPVDLIVIDTLGDLINDIKDNSEMRKYLTKFRKLTLDHRCLILLMHHTNKKTEHLAPSKSNIMGAAGLEQKVRLALELRSDSNNPDYKHLSVLKGNYLSKEYKNASYVLAFNEEDFTFSNTGDRVDFDNLVTQEPNAKKPDQRKLPDYSEIDIEELKGILRPTFNVRKEGYLTTQLIPIFASNLKAHFNLPKAPGRDKVTEFIERLKNDGVLDQRAKSGRYAQITFNDVRDE</sequence>
<dbReference type="RefSeq" id="WP_377609217.1">
    <property type="nucleotide sequence ID" value="NZ_JBHUPA010000002.1"/>
</dbReference>
<proteinExistence type="predicted"/>
<comment type="caution">
    <text evidence="1">The sequence shown here is derived from an EMBL/GenBank/DDBJ whole genome shotgun (WGS) entry which is preliminary data.</text>
</comment>
<evidence type="ECO:0000313" key="1">
    <source>
        <dbReference type="EMBL" id="MFD2961012.1"/>
    </source>
</evidence>
<gene>
    <name evidence="1" type="ORF">ACFS6J_04395</name>
</gene>
<name>A0ABW6AVA0_9SPHI</name>
<dbReference type="EMBL" id="JBHUPA010000002">
    <property type="protein sequence ID" value="MFD2961012.1"/>
    <property type="molecule type" value="Genomic_DNA"/>
</dbReference>
<organism evidence="1 2">
    <name type="scientific">Olivibacter jilunii</name>
    <dbReference type="NCBI Taxonomy" id="985016"/>
    <lineage>
        <taxon>Bacteria</taxon>
        <taxon>Pseudomonadati</taxon>
        <taxon>Bacteroidota</taxon>
        <taxon>Sphingobacteriia</taxon>
        <taxon>Sphingobacteriales</taxon>
        <taxon>Sphingobacteriaceae</taxon>
        <taxon>Olivibacter</taxon>
    </lineage>
</organism>
<protein>
    <submittedName>
        <fullName evidence="1">AAA family ATPase</fullName>
    </submittedName>
</protein>
<evidence type="ECO:0000313" key="2">
    <source>
        <dbReference type="Proteomes" id="UP001597560"/>
    </source>
</evidence>
<dbReference type="InterPro" id="IPR027417">
    <property type="entry name" value="P-loop_NTPase"/>
</dbReference>
<dbReference type="Proteomes" id="UP001597560">
    <property type="component" value="Unassembled WGS sequence"/>
</dbReference>
<keyword evidence="2" id="KW-1185">Reference proteome</keyword>
<dbReference type="Gene3D" id="3.40.50.300">
    <property type="entry name" value="P-loop containing nucleotide triphosphate hydrolases"/>
    <property type="match status" value="1"/>
</dbReference>
<dbReference type="Pfam" id="PF13481">
    <property type="entry name" value="AAA_25"/>
    <property type="match status" value="1"/>
</dbReference>
<accession>A0ABW6AVA0</accession>
<dbReference type="SUPFAM" id="SSF52540">
    <property type="entry name" value="P-loop containing nucleoside triphosphate hydrolases"/>
    <property type="match status" value="1"/>
</dbReference>
<reference evidence="2" key="1">
    <citation type="journal article" date="2019" name="Int. J. Syst. Evol. Microbiol.">
        <title>The Global Catalogue of Microorganisms (GCM) 10K type strain sequencing project: providing services to taxonomists for standard genome sequencing and annotation.</title>
        <authorList>
            <consortium name="The Broad Institute Genomics Platform"/>
            <consortium name="The Broad Institute Genome Sequencing Center for Infectious Disease"/>
            <person name="Wu L."/>
            <person name="Ma J."/>
        </authorList>
    </citation>
    <scope>NUCLEOTIDE SEQUENCE [LARGE SCALE GENOMIC DNA]</scope>
    <source>
        <strain evidence="2">KCTC 23098</strain>
    </source>
</reference>